<dbReference type="PhylomeDB" id="B8MEB3"/>
<dbReference type="PROSITE" id="PS50048">
    <property type="entry name" value="ZN2_CY6_FUNGAL_2"/>
    <property type="match status" value="1"/>
</dbReference>
<dbReference type="InParanoid" id="B8MEB3"/>
<evidence type="ECO:0000256" key="4">
    <source>
        <dbReference type="ARBA" id="ARBA00023163"/>
    </source>
</evidence>
<proteinExistence type="predicted"/>
<evidence type="ECO:0000313" key="8">
    <source>
        <dbReference type="EMBL" id="EED16540.1"/>
    </source>
</evidence>
<dbReference type="HOGENOM" id="CLU_011522_0_0_1"/>
<dbReference type="InterPro" id="IPR036864">
    <property type="entry name" value="Zn2-C6_fun-type_DNA-bd_sf"/>
</dbReference>
<evidence type="ECO:0000313" key="9">
    <source>
        <dbReference type="Proteomes" id="UP000001745"/>
    </source>
</evidence>
<keyword evidence="9" id="KW-1185">Reference proteome</keyword>
<dbReference type="Gene3D" id="4.10.240.10">
    <property type="entry name" value="Zn(2)-C6 fungal-type DNA-binding domain"/>
    <property type="match status" value="1"/>
</dbReference>
<dbReference type="PANTHER" id="PTHR37534:SF12">
    <property type="entry name" value="ZN(2)-C6 FUNGAL-TYPE DOMAIN-CONTAINING PROTEIN"/>
    <property type="match status" value="1"/>
</dbReference>
<evidence type="ECO:0000256" key="5">
    <source>
        <dbReference type="ARBA" id="ARBA00023242"/>
    </source>
</evidence>
<dbReference type="AlphaFoldDB" id="B8MEB3"/>
<evidence type="ECO:0000256" key="6">
    <source>
        <dbReference type="SAM" id="MobiDB-lite"/>
    </source>
</evidence>
<feature type="region of interest" description="Disordered" evidence="6">
    <location>
        <begin position="623"/>
        <end position="649"/>
    </location>
</feature>
<dbReference type="SUPFAM" id="SSF57701">
    <property type="entry name" value="Zn2/Cys6 DNA-binding domain"/>
    <property type="match status" value="1"/>
</dbReference>
<accession>B8MEB3</accession>
<dbReference type="Pfam" id="PF11951">
    <property type="entry name" value="Fungal_trans_2"/>
    <property type="match status" value="1"/>
</dbReference>
<dbReference type="OMA" id="PFNMTLT"/>
<dbReference type="CDD" id="cd00067">
    <property type="entry name" value="GAL4"/>
    <property type="match status" value="1"/>
</dbReference>
<dbReference type="GO" id="GO:0003677">
    <property type="term" value="F:DNA binding"/>
    <property type="evidence" value="ECO:0007669"/>
    <property type="project" value="UniProtKB-KW"/>
</dbReference>
<dbReference type="Proteomes" id="UP000001745">
    <property type="component" value="Unassembled WGS sequence"/>
</dbReference>
<dbReference type="PANTHER" id="PTHR37534">
    <property type="entry name" value="TRANSCRIPTIONAL ACTIVATOR PROTEIN UGA3"/>
    <property type="match status" value="1"/>
</dbReference>
<dbReference type="Pfam" id="PF00172">
    <property type="entry name" value="Zn_clus"/>
    <property type="match status" value="1"/>
</dbReference>
<keyword evidence="2" id="KW-0805">Transcription regulation</keyword>
<dbReference type="VEuPathDB" id="FungiDB:TSTA_016190"/>
<dbReference type="EMBL" id="EQ962656">
    <property type="protein sequence ID" value="EED16540.1"/>
    <property type="molecule type" value="Genomic_DNA"/>
</dbReference>
<dbReference type="eggNOG" id="ENOG502RX7Y">
    <property type="taxonomic scope" value="Eukaryota"/>
</dbReference>
<evidence type="ECO:0000256" key="2">
    <source>
        <dbReference type="ARBA" id="ARBA00023015"/>
    </source>
</evidence>
<dbReference type="PROSITE" id="PS00463">
    <property type="entry name" value="ZN2_CY6_FUNGAL_1"/>
    <property type="match status" value="1"/>
</dbReference>
<dbReference type="OrthoDB" id="5294180at2759"/>
<feature type="domain" description="Zn(2)-C6 fungal-type" evidence="7">
    <location>
        <begin position="41"/>
        <end position="71"/>
    </location>
</feature>
<keyword evidence="3" id="KW-0238">DNA-binding</keyword>
<feature type="compositionally biased region" description="Polar residues" evidence="6">
    <location>
        <begin position="1"/>
        <end position="10"/>
    </location>
</feature>
<keyword evidence="4" id="KW-0804">Transcription</keyword>
<dbReference type="InterPro" id="IPR001138">
    <property type="entry name" value="Zn2Cys6_DnaBD"/>
</dbReference>
<comment type="subcellular location">
    <subcellularLocation>
        <location evidence="1">Nucleus</location>
    </subcellularLocation>
</comment>
<dbReference type="GO" id="GO:0005634">
    <property type="term" value="C:nucleus"/>
    <property type="evidence" value="ECO:0007669"/>
    <property type="project" value="UniProtKB-SubCell"/>
</dbReference>
<reference evidence="9" key="1">
    <citation type="journal article" date="2015" name="Genome Announc.">
        <title>Genome sequence of the AIDS-associated pathogen Penicillium marneffei (ATCC18224) and its near taxonomic relative Talaromyces stipitatus (ATCC10500).</title>
        <authorList>
            <person name="Nierman W.C."/>
            <person name="Fedorova-Abrams N.D."/>
            <person name="Andrianopoulos A."/>
        </authorList>
    </citation>
    <scope>NUCLEOTIDE SEQUENCE [LARGE SCALE GENOMIC DNA]</scope>
    <source>
        <strain evidence="9">ATCC 10500 / CBS 375.48 / QM 6759 / NRRL 1006</strain>
    </source>
</reference>
<organism evidence="8 9">
    <name type="scientific">Talaromyces stipitatus (strain ATCC 10500 / CBS 375.48 / QM 6759 / NRRL 1006)</name>
    <name type="common">Penicillium stipitatum</name>
    <dbReference type="NCBI Taxonomy" id="441959"/>
    <lineage>
        <taxon>Eukaryota</taxon>
        <taxon>Fungi</taxon>
        <taxon>Dikarya</taxon>
        <taxon>Ascomycota</taxon>
        <taxon>Pezizomycotina</taxon>
        <taxon>Eurotiomycetes</taxon>
        <taxon>Eurotiomycetidae</taxon>
        <taxon>Eurotiales</taxon>
        <taxon>Trichocomaceae</taxon>
        <taxon>Talaromyces</taxon>
        <taxon>Talaromyces sect. Talaromyces</taxon>
    </lineage>
</organism>
<name>B8MEB3_TALSN</name>
<protein>
    <submittedName>
        <fullName evidence="8">C6 sexual development transcription factor NosA</fullName>
    </submittedName>
</protein>
<gene>
    <name evidence="8" type="ORF">TSTA_016190</name>
</gene>
<dbReference type="GO" id="GO:0000981">
    <property type="term" value="F:DNA-binding transcription factor activity, RNA polymerase II-specific"/>
    <property type="evidence" value="ECO:0007669"/>
    <property type="project" value="InterPro"/>
</dbReference>
<feature type="compositionally biased region" description="Polar residues" evidence="6">
    <location>
        <begin position="629"/>
        <end position="648"/>
    </location>
</feature>
<dbReference type="GO" id="GO:0008270">
    <property type="term" value="F:zinc ion binding"/>
    <property type="evidence" value="ECO:0007669"/>
    <property type="project" value="InterPro"/>
</dbReference>
<sequence length="675" mass="75660">MPSQNMSSSAMARPATKRSSASSSRASVQDADRQHKRSRDGCYTCRLRRKKCDEGHPSCRACIHLGVKCQYTKPSWWSNIEQRKVQKERLKNKIKQTKLNEKNNSIPGQRNRPLPLPLSSPYSPVHDFNRPFFPGTPLDPFGSQLPTPALAPTQFGQLGPYEVDVRTERQLYVNDVPTRIDTSFSTFNTFMPPQMHATLPHMPNDEWLPPVGQAPVQFPYHGMGPMPFVPEGQSFSQMQLSIPVLDADRPLLNHFVEKVLRLIFPILEVHQKGHERAQSILQSLETNKSYLHCCLSVAAIHVKSTVGVINEEVDHDIMRHRYEAVAQLCQSLNEDSQHEQILEATLAMILFHCSVGGPDDHLPDIAWNDHFHAATSLINKLELPNALVQSNNNTVQPPFNMTLASWIDILGATMIGKSPQFAHTYRTKHLSGTSSGLRELMGCDDRVMYLISEIACLDALKTEGLVDDLSLCSHVSALGQQLDATDYVDKSLEHPYSALSGGIRPDQLTKNMTAIFRLAARIYLCSLVPGFDRNQASNVNLVDAVRYSLQFIPSGPDGYDRSLVWPLLITGAFSTPFSPFRHTLQSRIMEMGDQAEFGSFGRMYRVLEEVWRLSDDPVTPIPGLDGTLPSPTFPTSGNDLPVSPTGSVSGMRELKKRDVHWRDVMTRNGWKYLLI</sequence>
<evidence type="ECO:0000259" key="7">
    <source>
        <dbReference type="PROSITE" id="PS50048"/>
    </source>
</evidence>
<evidence type="ECO:0000256" key="1">
    <source>
        <dbReference type="ARBA" id="ARBA00004123"/>
    </source>
</evidence>
<feature type="region of interest" description="Disordered" evidence="6">
    <location>
        <begin position="1"/>
        <end position="39"/>
    </location>
</feature>
<dbReference type="RefSeq" id="XP_002483774.1">
    <property type="nucleotide sequence ID" value="XM_002483729.1"/>
</dbReference>
<dbReference type="STRING" id="441959.B8MEB3"/>
<dbReference type="SMART" id="SM00066">
    <property type="entry name" value="GAL4"/>
    <property type="match status" value="1"/>
</dbReference>
<feature type="compositionally biased region" description="Low complexity" evidence="6">
    <location>
        <begin position="18"/>
        <end position="27"/>
    </location>
</feature>
<keyword evidence="5" id="KW-0539">Nucleus</keyword>
<evidence type="ECO:0000256" key="3">
    <source>
        <dbReference type="ARBA" id="ARBA00023125"/>
    </source>
</evidence>
<dbReference type="GeneID" id="8106392"/>
<dbReference type="InterPro" id="IPR021858">
    <property type="entry name" value="Fun_TF"/>
</dbReference>